<reference evidence="1" key="2">
    <citation type="submission" date="2023-05" db="EMBL/GenBank/DDBJ databases">
        <authorList>
            <consortium name="Lawrence Berkeley National Laboratory"/>
            <person name="Steindorff A."/>
            <person name="Hensen N."/>
            <person name="Bonometti L."/>
            <person name="Westerberg I."/>
            <person name="Brannstrom I.O."/>
            <person name="Guillou S."/>
            <person name="Cros-Aarteil S."/>
            <person name="Calhoun S."/>
            <person name="Haridas S."/>
            <person name="Kuo A."/>
            <person name="Mondo S."/>
            <person name="Pangilinan J."/>
            <person name="Riley R."/>
            <person name="Labutti K."/>
            <person name="Andreopoulos B."/>
            <person name="Lipzen A."/>
            <person name="Chen C."/>
            <person name="Yanf M."/>
            <person name="Daum C."/>
            <person name="Ng V."/>
            <person name="Clum A."/>
            <person name="Ohm R."/>
            <person name="Martin F."/>
            <person name="Silar P."/>
            <person name="Natvig D."/>
            <person name="Lalanne C."/>
            <person name="Gautier V."/>
            <person name="Ament-Velasquez S.L."/>
            <person name="Kruys A."/>
            <person name="Hutchinson M.I."/>
            <person name="Powell A.J."/>
            <person name="Barry K."/>
            <person name="Miller A.N."/>
            <person name="Grigoriev I.V."/>
            <person name="Debuchy R."/>
            <person name="Gladieux P."/>
            <person name="Thoren M.H."/>
            <person name="Johannesson H."/>
        </authorList>
    </citation>
    <scope>NUCLEOTIDE SEQUENCE</scope>
    <source>
        <strain evidence="1">CBS 315.58</strain>
    </source>
</reference>
<keyword evidence="2" id="KW-1185">Reference proteome</keyword>
<proteinExistence type="predicted"/>
<sequence length="407" mass="45751">MEVIAAGASFVAIGQALGAVPKMVEMLRSVKEARSDLGLLLNELETLRATHVEMEALKRRLDPPPEPSNLQTSGVKEESIILSAEMARSFDTAAHELETLLSELDGLYKSCAVGADIRRIKWIWNKKKVTQLCERARSIRLHIRMVISDISVKEAHDTCHKMRLEIQSLFIQNQFVAAQTQFSIVHNQSGIAKLQTSLDSISAVISERATATDRDVYSTSAEATVIELERKEISKEDAHDTSIAVSVAIPIECREDCHCRCHTSKRQTRSPSWLTPIIGSWMLEYDITLITKPLRCDTSECQRSGPSTKLEYDFPSWLYHAHCAFGLSVGSMTGYGAYLRLFVPRYAPYHTNVWAFIRGRIRFDQLKIHADTGGMYYPTDSVAYGHSLLALVFIYARSEDVKIMVSY</sequence>
<dbReference type="AlphaFoldDB" id="A0AAN7AW11"/>
<gene>
    <name evidence="1" type="ORF">QBC40DRAFT_63823</name>
</gene>
<dbReference type="Proteomes" id="UP001303160">
    <property type="component" value="Unassembled WGS sequence"/>
</dbReference>
<protein>
    <recommendedName>
        <fullName evidence="3">Fungal N-terminal domain-containing protein</fullName>
    </recommendedName>
</protein>
<reference evidence="1" key="1">
    <citation type="journal article" date="2023" name="Mol. Phylogenet. Evol.">
        <title>Genome-scale phylogeny and comparative genomics of the fungal order Sordariales.</title>
        <authorList>
            <person name="Hensen N."/>
            <person name="Bonometti L."/>
            <person name="Westerberg I."/>
            <person name="Brannstrom I.O."/>
            <person name="Guillou S."/>
            <person name="Cros-Aarteil S."/>
            <person name="Calhoun S."/>
            <person name="Haridas S."/>
            <person name="Kuo A."/>
            <person name="Mondo S."/>
            <person name="Pangilinan J."/>
            <person name="Riley R."/>
            <person name="LaButti K."/>
            <person name="Andreopoulos B."/>
            <person name="Lipzen A."/>
            <person name="Chen C."/>
            <person name="Yan M."/>
            <person name="Daum C."/>
            <person name="Ng V."/>
            <person name="Clum A."/>
            <person name="Steindorff A."/>
            <person name="Ohm R.A."/>
            <person name="Martin F."/>
            <person name="Silar P."/>
            <person name="Natvig D.O."/>
            <person name="Lalanne C."/>
            <person name="Gautier V."/>
            <person name="Ament-Velasquez S.L."/>
            <person name="Kruys A."/>
            <person name="Hutchinson M.I."/>
            <person name="Powell A.J."/>
            <person name="Barry K."/>
            <person name="Miller A.N."/>
            <person name="Grigoriev I.V."/>
            <person name="Debuchy R."/>
            <person name="Gladieux P."/>
            <person name="Hiltunen Thoren M."/>
            <person name="Johannesson H."/>
        </authorList>
    </citation>
    <scope>NUCLEOTIDE SEQUENCE</scope>
    <source>
        <strain evidence="1">CBS 315.58</strain>
    </source>
</reference>
<name>A0AAN7AW11_9PEZI</name>
<evidence type="ECO:0000313" key="2">
    <source>
        <dbReference type="Proteomes" id="UP001303160"/>
    </source>
</evidence>
<organism evidence="1 2">
    <name type="scientific">Triangularia verruculosa</name>
    <dbReference type="NCBI Taxonomy" id="2587418"/>
    <lineage>
        <taxon>Eukaryota</taxon>
        <taxon>Fungi</taxon>
        <taxon>Dikarya</taxon>
        <taxon>Ascomycota</taxon>
        <taxon>Pezizomycotina</taxon>
        <taxon>Sordariomycetes</taxon>
        <taxon>Sordariomycetidae</taxon>
        <taxon>Sordariales</taxon>
        <taxon>Podosporaceae</taxon>
        <taxon>Triangularia</taxon>
    </lineage>
</organism>
<evidence type="ECO:0008006" key="3">
    <source>
        <dbReference type="Google" id="ProtNLM"/>
    </source>
</evidence>
<evidence type="ECO:0000313" key="1">
    <source>
        <dbReference type="EMBL" id="KAK4201129.1"/>
    </source>
</evidence>
<accession>A0AAN7AW11</accession>
<dbReference type="EMBL" id="MU863911">
    <property type="protein sequence ID" value="KAK4201129.1"/>
    <property type="molecule type" value="Genomic_DNA"/>
</dbReference>
<comment type="caution">
    <text evidence="1">The sequence shown here is derived from an EMBL/GenBank/DDBJ whole genome shotgun (WGS) entry which is preliminary data.</text>
</comment>